<sequence>MSSPPPSGNIFDENPYADHPSLSQIETEVLWEYAKLAQNVKQVTAKTRKLTAEPDQMLVSRLRSLETKMGLVLTLFKASVWNVINEQPIDPLYAPAETSGDTTIRQ</sequence>
<evidence type="ECO:0000256" key="4">
    <source>
        <dbReference type="ARBA" id="ARBA00006277"/>
    </source>
</evidence>
<proteinExistence type="inferred from homology"/>
<evidence type="ECO:0000256" key="17">
    <source>
        <dbReference type="ARBA" id="ARBA00044305"/>
    </source>
</evidence>
<dbReference type="OrthoDB" id="2443965at2759"/>
<keyword evidence="7" id="KW-0132">Cell division</keyword>
<keyword evidence="13" id="KW-0539">Nucleus</keyword>
<protein>
    <recommendedName>
        <fullName evidence="16">DASH complex subunit DAD3</fullName>
    </recommendedName>
    <alternativeName>
        <fullName evidence="17">Outer kinetochore protein DAD3</fullName>
    </alternativeName>
</protein>
<dbReference type="PANTHER" id="PTHR28017">
    <property type="entry name" value="DASH COMPLEX SUBUNIT DAD3"/>
    <property type="match status" value="1"/>
</dbReference>
<evidence type="ECO:0000256" key="1">
    <source>
        <dbReference type="ARBA" id="ARBA00004123"/>
    </source>
</evidence>
<keyword evidence="6" id="KW-0963">Cytoplasm</keyword>
<keyword evidence="14" id="KW-0131">Cell cycle</keyword>
<evidence type="ECO:0000256" key="11">
    <source>
        <dbReference type="ARBA" id="ARBA00022838"/>
    </source>
</evidence>
<evidence type="ECO:0000256" key="13">
    <source>
        <dbReference type="ARBA" id="ARBA00023242"/>
    </source>
</evidence>
<evidence type="ECO:0000256" key="2">
    <source>
        <dbReference type="ARBA" id="ARBA00004186"/>
    </source>
</evidence>
<dbReference type="PANTHER" id="PTHR28017:SF1">
    <property type="entry name" value="DASH COMPLEX SUBUNIT DAD3"/>
    <property type="match status" value="1"/>
</dbReference>
<comment type="subcellular location">
    <subcellularLocation>
        <location evidence="3">Chromosome</location>
        <location evidence="3">Centromere</location>
        <location evidence="3">Kinetochore</location>
    </subcellularLocation>
    <subcellularLocation>
        <location evidence="2">Cytoplasm</location>
        <location evidence="2">Cytoskeleton</location>
        <location evidence="2">Spindle</location>
    </subcellularLocation>
    <subcellularLocation>
        <location evidence="1">Nucleus</location>
    </subcellularLocation>
</comment>
<dbReference type="HOGENOM" id="CLU_118180_3_0_1"/>
<dbReference type="GO" id="GO:0072686">
    <property type="term" value="C:mitotic spindle"/>
    <property type="evidence" value="ECO:0007669"/>
    <property type="project" value="InterPro"/>
</dbReference>
<evidence type="ECO:0000256" key="14">
    <source>
        <dbReference type="ARBA" id="ARBA00023306"/>
    </source>
</evidence>
<evidence type="ECO:0000256" key="5">
    <source>
        <dbReference type="ARBA" id="ARBA00022454"/>
    </source>
</evidence>
<dbReference type="AlphaFoldDB" id="A0A0D0CHS9"/>
<dbReference type="EMBL" id="KN834815">
    <property type="protein sequence ID" value="KIK54458.1"/>
    <property type="molecule type" value="Genomic_DNA"/>
</dbReference>
<dbReference type="Pfam" id="PF08656">
    <property type="entry name" value="DASH_Dad3"/>
    <property type="match status" value="1"/>
</dbReference>
<name>A0A0D0CHS9_9AGAR</name>
<dbReference type="GO" id="GO:0042729">
    <property type="term" value="C:DASH complex"/>
    <property type="evidence" value="ECO:0007669"/>
    <property type="project" value="InterPro"/>
</dbReference>
<evidence type="ECO:0000256" key="8">
    <source>
        <dbReference type="ARBA" id="ARBA00022701"/>
    </source>
</evidence>
<gene>
    <name evidence="18" type="ORF">GYMLUDRAFT_177016</name>
</gene>
<evidence type="ECO:0000256" key="15">
    <source>
        <dbReference type="ARBA" id="ARBA00023328"/>
    </source>
</evidence>
<keyword evidence="9" id="KW-0498">Mitosis</keyword>
<comment type="similarity">
    <text evidence="4">Belongs to the DASH complex DAD3 family.</text>
</comment>
<dbReference type="GO" id="GO:0008608">
    <property type="term" value="P:attachment of spindle microtubules to kinetochore"/>
    <property type="evidence" value="ECO:0007669"/>
    <property type="project" value="InterPro"/>
</dbReference>
<keyword evidence="19" id="KW-1185">Reference proteome</keyword>
<accession>A0A0D0CHS9</accession>
<keyword evidence="10" id="KW-0159">Chromosome partition</keyword>
<evidence type="ECO:0000256" key="3">
    <source>
        <dbReference type="ARBA" id="ARBA00004629"/>
    </source>
</evidence>
<organism evidence="18 19">
    <name type="scientific">Collybiopsis luxurians FD-317 M1</name>
    <dbReference type="NCBI Taxonomy" id="944289"/>
    <lineage>
        <taxon>Eukaryota</taxon>
        <taxon>Fungi</taxon>
        <taxon>Dikarya</taxon>
        <taxon>Basidiomycota</taxon>
        <taxon>Agaricomycotina</taxon>
        <taxon>Agaricomycetes</taxon>
        <taxon>Agaricomycetidae</taxon>
        <taxon>Agaricales</taxon>
        <taxon>Marasmiineae</taxon>
        <taxon>Omphalotaceae</taxon>
        <taxon>Collybiopsis</taxon>
        <taxon>Collybiopsis luxurians</taxon>
    </lineage>
</organism>
<dbReference type="GO" id="GO:0051301">
    <property type="term" value="P:cell division"/>
    <property type="evidence" value="ECO:0007669"/>
    <property type="project" value="UniProtKB-KW"/>
</dbReference>
<evidence type="ECO:0000256" key="6">
    <source>
        <dbReference type="ARBA" id="ARBA00022490"/>
    </source>
</evidence>
<evidence type="ECO:0000256" key="12">
    <source>
        <dbReference type="ARBA" id="ARBA00023212"/>
    </source>
</evidence>
<keyword evidence="5" id="KW-0158">Chromosome</keyword>
<keyword evidence="15" id="KW-0137">Centromere</keyword>
<evidence type="ECO:0000256" key="7">
    <source>
        <dbReference type="ARBA" id="ARBA00022618"/>
    </source>
</evidence>
<dbReference type="Proteomes" id="UP000053593">
    <property type="component" value="Unassembled WGS sequence"/>
</dbReference>
<dbReference type="GO" id="GO:0051010">
    <property type="term" value="F:microtubule plus-end binding"/>
    <property type="evidence" value="ECO:0007669"/>
    <property type="project" value="TreeGrafter"/>
</dbReference>
<evidence type="ECO:0000256" key="16">
    <source>
        <dbReference type="ARBA" id="ARBA00044179"/>
    </source>
</evidence>
<keyword evidence="12" id="KW-0206">Cytoskeleton</keyword>
<reference evidence="18 19" key="1">
    <citation type="submission" date="2014-04" db="EMBL/GenBank/DDBJ databases">
        <title>Evolutionary Origins and Diversification of the Mycorrhizal Mutualists.</title>
        <authorList>
            <consortium name="DOE Joint Genome Institute"/>
            <consortium name="Mycorrhizal Genomics Consortium"/>
            <person name="Kohler A."/>
            <person name="Kuo A."/>
            <person name="Nagy L.G."/>
            <person name="Floudas D."/>
            <person name="Copeland A."/>
            <person name="Barry K.W."/>
            <person name="Cichocki N."/>
            <person name="Veneault-Fourrey C."/>
            <person name="LaButti K."/>
            <person name="Lindquist E.A."/>
            <person name="Lipzen A."/>
            <person name="Lundell T."/>
            <person name="Morin E."/>
            <person name="Murat C."/>
            <person name="Riley R."/>
            <person name="Ohm R."/>
            <person name="Sun H."/>
            <person name="Tunlid A."/>
            <person name="Henrissat B."/>
            <person name="Grigoriev I.V."/>
            <person name="Hibbett D.S."/>
            <person name="Martin F."/>
        </authorList>
    </citation>
    <scope>NUCLEOTIDE SEQUENCE [LARGE SCALE GENOMIC DNA]</scope>
    <source>
        <strain evidence="18 19">FD-317 M1</strain>
    </source>
</reference>
<dbReference type="GO" id="GO:0005874">
    <property type="term" value="C:microtubule"/>
    <property type="evidence" value="ECO:0007669"/>
    <property type="project" value="UniProtKB-KW"/>
</dbReference>
<evidence type="ECO:0000313" key="18">
    <source>
        <dbReference type="EMBL" id="KIK54458.1"/>
    </source>
</evidence>
<keyword evidence="11" id="KW-0995">Kinetochore</keyword>
<keyword evidence="8" id="KW-0493">Microtubule</keyword>
<evidence type="ECO:0000256" key="10">
    <source>
        <dbReference type="ARBA" id="ARBA00022829"/>
    </source>
</evidence>
<dbReference type="InterPro" id="IPR013965">
    <property type="entry name" value="DASH_Dad3"/>
</dbReference>
<evidence type="ECO:0000256" key="9">
    <source>
        <dbReference type="ARBA" id="ARBA00022776"/>
    </source>
</evidence>
<evidence type="ECO:0000313" key="19">
    <source>
        <dbReference type="Proteomes" id="UP000053593"/>
    </source>
</evidence>